<dbReference type="RefSeq" id="WP_123171847.1">
    <property type="nucleotide sequence ID" value="NZ_OW659477.1"/>
</dbReference>
<evidence type="ECO:0000313" key="7">
    <source>
        <dbReference type="EMBL" id="CAH2761273.1"/>
    </source>
</evidence>
<evidence type="ECO:0000313" key="8">
    <source>
        <dbReference type="EMBL" id="CAH2761278.1"/>
    </source>
</evidence>
<feature type="transmembrane region" description="Helical" evidence="6">
    <location>
        <begin position="412"/>
        <end position="432"/>
    </location>
</feature>
<evidence type="ECO:0000256" key="1">
    <source>
        <dbReference type="ARBA" id="ARBA00004651"/>
    </source>
</evidence>
<evidence type="ECO:0000256" key="4">
    <source>
        <dbReference type="ARBA" id="ARBA00022989"/>
    </source>
</evidence>
<dbReference type="EMBL" id="OW659477">
    <property type="protein sequence ID" value="CAH2761273.1"/>
    <property type="molecule type" value="Genomic_DNA"/>
</dbReference>
<dbReference type="PANTHER" id="PTHR42770:SF7">
    <property type="entry name" value="MEMBRANE PROTEIN"/>
    <property type="match status" value="1"/>
</dbReference>
<dbReference type="PANTHER" id="PTHR42770">
    <property type="entry name" value="AMINO ACID TRANSPORTER-RELATED"/>
    <property type="match status" value="1"/>
</dbReference>
<keyword evidence="9" id="KW-1185">Reference proteome</keyword>
<reference evidence="7" key="1">
    <citation type="submission" date="2022-04" db="EMBL/GenBank/DDBJ databases">
        <authorList>
            <person name="Forde T."/>
        </authorList>
    </citation>
    <scope>NUCLEOTIDE SEQUENCE</scope>
    <source>
        <strain evidence="7">A18Y016a</strain>
        <strain evidence="8">A18Y020d</strain>
    </source>
</reference>
<dbReference type="Gene3D" id="1.20.1740.10">
    <property type="entry name" value="Amino acid/polyamine transporter I"/>
    <property type="match status" value="1"/>
</dbReference>
<proteinExistence type="predicted"/>
<evidence type="ECO:0000256" key="5">
    <source>
        <dbReference type="ARBA" id="ARBA00023136"/>
    </source>
</evidence>
<keyword evidence="5 6" id="KW-0472">Membrane</keyword>
<evidence type="ECO:0000313" key="10">
    <source>
        <dbReference type="Proteomes" id="UP001154111"/>
    </source>
</evidence>
<feature type="transmembrane region" description="Helical" evidence="6">
    <location>
        <begin position="281"/>
        <end position="311"/>
    </location>
</feature>
<keyword evidence="4 6" id="KW-1133">Transmembrane helix</keyword>
<dbReference type="GO" id="GO:0005886">
    <property type="term" value="C:plasma membrane"/>
    <property type="evidence" value="ECO:0007669"/>
    <property type="project" value="UniProtKB-SubCell"/>
</dbReference>
<feature type="transmembrane region" description="Helical" evidence="6">
    <location>
        <begin position="332"/>
        <end position="350"/>
    </location>
</feature>
<feature type="transmembrane region" description="Helical" evidence="6">
    <location>
        <begin position="388"/>
        <end position="406"/>
    </location>
</feature>
<accession>A0AAU9VEK6</accession>
<sequence length="435" mass="47599">MRKRLSKLDILALALGSIIGWGSFTLPGTKFLPESGVINTAIGLILGGIAIIFIVQGYHVMMSTHHEDGGEFSYTYNNLGKKHGFIVGWFLILCYISMVPLNATAFVLVVKKLFGSFVTFGYLYDIGGTSVYLSEILIASSIIIVFAKINIQGLKMSSKVQNVMILLTVANIMVIFTMMLTTQGTSVLKEYYITPYTFDLAQIAKVFAIAPFLFVGFDVIPQVSTDLDFSASKAVRVTILAVFAGVVFYNLNNITTALVFAPQAGLLEEWALGSAVLSRLGFTAFILLLISLAGAVSGGINGFMLGGSKLIGALAQYKLIPEKYNYENQNGMYTKAIRFITIVSLVAPWFGREMIIYIVDMSSLLAAIVYFYVCMISYRKSSGHARRLSAVGALVSLVFVGLLVLPGSPGQLQLPSFIFMIIWSALGVFYYFKYQ</sequence>
<comment type="subcellular location">
    <subcellularLocation>
        <location evidence="1">Cell membrane</location>
        <topology evidence="1">Multi-pass membrane protein</topology>
    </subcellularLocation>
</comment>
<keyword evidence="3 6" id="KW-0812">Transmembrane</keyword>
<evidence type="ECO:0000313" key="9">
    <source>
        <dbReference type="Proteomes" id="UP001154095"/>
    </source>
</evidence>
<dbReference type="EMBL" id="OW659496">
    <property type="protein sequence ID" value="CAH2761278.1"/>
    <property type="molecule type" value="Genomic_DNA"/>
</dbReference>
<dbReference type="AlphaFoldDB" id="A0AAU9VEK6"/>
<feature type="transmembrane region" description="Helical" evidence="6">
    <location>
        <begin position="163"/>
        <end position="180"/>
    </location>
</feature>
<dbReference type="GO" id="GO:0022857">
    <property type="term" value="F:transmembrane transporter activity"/>
    <property type="evidence" value="ECO:0007669"/>
    <property type="project" value="InterPro"/>
</dbReference>
<feature type="transmembrane region" description="Helical" evidence="6">
    <location>
        <begin position="130"/>
        <end position="151"/>
    </location>
</feature>
<feature type="transmembrane region" description="Helical" evidence="6">
    <location>
        <begin position="86"/>
        <end position="110"/>
    </location>
</feature>
<name>A0AAU9VEK6_9FIRM</name>
<dbReference type="InterPro" id="IPR002293">
    <property type="entry name" value="AA/rel_permease1"/>
</dbReference>
<evidence type="ECO:0000256" key="3">
    <source>
        <dbReference type="ARBA" id="ARBA00022692"/>
    </source>
</evidence>
<protein>
    <submittedName>
        <fullName evidence="7">APC family permease</fullName>
    </submittedName>
</protein>
<evidence type="ECO:0000256" key="6">
    <source>
        <dbReference type="SAM" id="Phobius"/>
    </source>
</evidence>
<dbReference type="InterPro" id="IPR050367">
    <property type="entry name" value="APC_superfamily"/>
</dbReference>
<dbReference type="Proteomes" id="UP001154111">
    <property type="component" value="Chromosome"/>
</dbReference>
<organism evidence="7 10">
    <name type="scientific">Erysipelothrix amsterdamensis</name>
    <dbReference type="NCBI Taxonomy" id="2929157"/>
    <lineage>
        <taxon>Bacteria</taxon>
        <taxon>Bacillati</taxon>
        <taxon>Bacillota</taxon>
        <taxon>Erysipelotrichia</taxon>
        <taxon>Erysipelotrichales</taxon>
        <taxon>Erysipelotrichaceae</taxon>
        <taxon>Erysipelothrix</taxon>
    </lineage>
</organism>
<feature type="transmembrane region" description="Helical" evidence="6">
    <location>
        <begin position="35"/>
        <end position="55"/>
    </location>
</feature>
<gene>
    <name evidence="7" type="ORF">ERYAMS2_00621</name>
    <name evidence="8" type="ORF">ERYAMS_00331</name>
</gene>
<feature type="transmembrane region" description="Helical" evidence="6">
    <location>
        <begin position="240"/>
        <end position="261"/>
    </location>
</feature>
<feature type="transmembrane region" description="Helical" evidence="6">
    <location>
        <begin position="356"/>
        <end position="376"/>
    </location>
</feature>
<keyword evidence="2" id="KW-1003">Cell membrane</keyword>
<dbReference type="Pfam" id="PF13520">
    <property type="entry name" value="AA_permease_2"/>
    <property type="match status" value="1"/>
</dbReference>
<dbReference type="Proteomes" id="UP001154095">
    <property type="component" value="Chromosome"/>
</dbReference>
<dbReference type="PIRSF" id="PIRSF006060">
    <property type="entry name" value="AA_transporter"/>
    <property type="match status" value="1"/>
</dbReference>
<evidence type="ECO:0000256" key="2">
    <source>
        <dbReference type="ARBA" id="ARBA00022475"/>
    </source>
</evidence>
<feature type="transmembrane region" description="Helical" evidence="6">
    <location>
        <begin position="200"/>
        <end position="220"/>
    </location>
</feature>